<dbReference type="HOGENOM" id="CLU_718513_0_0_1"/>
<dbReference type="EnsemblProtists" id="EOD20739">
    <property type="protein sequence ID" value="EOD20739"/>
    <property type="gene ID" value="EMIHUDRAFT_424731"/>
</dbReference>
<evidence type="ECO:0000256" key="1">
    <source>
        <dbReference type="SAM" id="MobiDB-lite"/>
    </source>
</evidence>
<protein>
    <submittedName>
        <fullName evidence="2">Uncharacterized protein</fullName>
    </submittedName>
</protein>
<dbReference type="GeneID" id="17266288"/>
<accession>A0A0D3JB54</accession>
<feature type="compositionally biased region" description="Basic and acidic residues" evidence="1">
    <location>
        <begin position="46"/>
        <end position="59"/>
    </location>
</feature>
<keyword evidence="3" id="KW-1185">Reference proteome</keyword>
<dbReference type="RefSeq" id="XP_005773168.1">
    <property type="nucleotide sequence ID" value="XM_005773111.1"/>
</dbReference>
<dbReference type="PaxDb" id="2903-EOD20739"/>
<feature type="region of interest" description="Disordered" evidence="1">
    <location>
        <begin position="39"/>
        <end position="59"/>
    </location>
</feature>
<dbReference type="Proteomes" id="UP000013827">
    <property type="component" value="Unassembled WGS sequence"/>
</dbReference>
<evidence type="ECO:0000313" key="2">
    <source>
        <dbReference type="EnsemblProtists" id="EOD20739"/>
    </source>
</evidence>
<proteinExistence type="predicted"/>
<dbReference type="eggNOG" id="ENOG502RZUJ">
    <property type="taxonomic scope" value="Eukaryota"/>
</dbReference>
<dbReference type="OMA" id="RIDMIAK"/>
<dbReference type="AlphaFoldDB" id="A0A0D3JB54"/>
<organism evidence="2 3">
    <name type="scientific">Emiliania huxleyi (strain CCMP1516)</name>
    <dbReference type="NCBI Taxonomy" id="280463"/>
    <lineage>
        <taxon>Eukaryota</taxon>
        <taxon>Haptista</taxon>
        <taxon>Haptophyta</taxon>
        <taxon>Prymnesiophyceae</taxon>
        <taxon>Isochrysidales</taxon>
        <taxon>Noelaerhabdaceae</taxon>
        <taxon>Emiliania</taxon>
    </lineage>
</organism>
<reference evidence="2" key="2">
    <citation type="submission" date="2024-10" db="UniProtKB">
        <authorList>
            <consortium name="EnsemblProtists"/>
        </authorList>
    </citation>
    <scope>IDENTIFICATION</scope>
</reference>
<evidence type="ECO:0000313" key="3">
    <source>
        <dbReference type="Proteomes" id="UP000013827"/>
    </source>
</evidence>
<reference evidence="3" key="1">
    <citation type="journal article" date="2013" name="Nature">
        <title>Pan genome of the phytoplankton Emiliania underpins its global distribution.</title>
        <authorList>
            <person name="Read B.A."/>
            <person name="Kegel J."/>
            <person name="Klute M.J."/>
            <person name="Kuo A."/>
            <person name="Lefebvre S.C."/>
            <person name="Maumus F."/>
            <person name="Mayer C."/>
            <person name="Miller J."/>
            <person name="Monier A."/>
            <person name="Salamov A."/>
            <person name="Young J."/>
            <person name="Aguilar M."/>
            <person name="Claverie J.M."/>
            <person name="Frickenhaus S."/>
            <person name="Gonzalez K."/>
            <person name="Herman E.K."/>
            <person name="Lin Y.C."/>
            <person name="Napier J."/>
            <person name="Ogata H."/>
            <person name="Sarno A.F."/>
            <person name="Shmutz J."/>
            <person name="Schroeder D."/>
            <person name="de Vargas C."/>
            <person name="Verret F."/>
            <person name="von Dassow P."/>
            <person name="Valentin K."/>
            <person name="Van de Peer Y."/>
            <person name="Wheeler G."/>
            <person name="Dacks J.B."/>
            <person name="Delwiche C.F."/>
            <person name="Dyhrman S.T."/>
            <person name="Glockner G."/>
            <person name="John U."/>
            <person name="Richards T."/>
            <person name="Worden A.Z."/>
            <person name="Zhang X."/>
            <person name="Grigoriev I.V."/>
            <person name="Allen A.E."/>
            <person name="Bidle K."/>
            <person name="Borodovsky M."/>
            <person name="Bowler C."/>
            <person name="Brownlee C."/>
            <person name="Cock J.M."/>
            <person name="Elias M."/>
            <person name="Gladyshev V.N."/>
            <person name="Groth M."/>
            <person name="Guda C."/>
            <person name="Hadaegh A."/>
            <person name="Iglesias-Rodriguez M.D."/>
            <person name="Jenkins J."/>
            <person name="Jones B.M."/>
            <person name="Lawson T."/>
            <person name="Leese F."/>
            <person name="Lindquist E."/>
            <person name="Lobanov A."/>
            <person name="Lomsadze A."/>
            <person name="Malik S.B."/>
            <person name="Marsh M.E."/>
            <person name="Mackinder L."/>
            <person name="Mock T."/>
            <person name="Mueller-Roeber B."/>
            <person name="Pagarete A."/>
            <person name="Parker M."/>
            <person name="Probert I."/>
            <person name="Quesneville H."/>
            <person name="Raines C."/>
            <person name="Rensing S.A."/>
            <person name="Riano-Pachon D.M."/>
            <person name="Richier S."/>
            <person name="Rokitta S."/>
            <person name="Shiraiwa Y."/>
            <person name="Soanes D.M."/>
            <person name="van der Giezen M."/>
            <person name="Wahlund T.M."/>
            <person name="Williams B."/>
            <person name="Wilson W."/>
            <person name="Wolfe G."/>
            <person name="Wurch L.L."/>
        </authorList>
    </citation>
    <scope>NUCLEOTIDE SEQUENCE</scope>
</reference>
<feature type="compositionally biased region" description="Basic and acidic residues" evidence="1">
    <location>
        <begin position="356"/>
        <end position="378"/>
    </location>
</feature>
<feature type="region of interest" description="Disordered" evidence="1">
    <location>
        <begin position="356"/>
        <end position="385"/>
    </location>
</feature>
<sequence length="385" mass="42376">MLAALASAVAGYQPPCLARSSGLQSTTLRRAVAPVANIIDPNEPSSEVRRAGPADAPEQRIDSEETYRIMFRTLMETENKVADEVAKNYALFDYGFMQRLEEAKAQAAPGSDEAGRIEEVDVALKSEMARRMGEAAEALKSVLTSPSAVVMEGRMTGLARQGKLDDALLQLLEANLQRASEAGEAGKGAVAALSKLKQRVMEELDKKVPPDMALVRQLLRMESKPARLQLLKEKMTPKQRTSLVMATSVEDAARNDLEAADNDGEPDVDSRRLAQAFKEIKGRFGNVDEEYDTGFVERLEMISLEAEEVALEIAGGEEVTARQQQDMMWDRGTVSVWQLEEVENKAHEEGKLAVWEKEAQDQMSRDMEDRMKSLKGDDGNGGLLS</sequence>
<name>A0A0D3JB54_EMIH1</name>
<dbReference type="KEGG" id="ehx:EMIHUDRAFT_424731"/>